<accession>A0A1Z3CHG9</accession>
<feature type="transmembrane region" description="Helical" evidence="1">
    <location>
        <begin position="150"/>
        <end position="171"/>
    </location>
</feature>
<dbReference type="EMBL" id="CP021934">
    <property type="protein sequence ID" value="ASC03077.1"/>
    <property type="molecule type" value="Genomic_DNA"/>
</dbReference>
<sequence>MKYQTTKEKEIIKEKVEKNLNYLLNLYISELEHERKKKESFETRASWGIALLGVIITILFENSSIDNLFVSPMLFKDYFFFSIIILLAITTLLFFTLVIITERKFHSISFNELLEKNFLKDEGITCISSVIDYYKGTCEVYQKNNQKKSFYLNISLFLNFILFVFLIFLKITL</sequence>
<dbReference type="AlphaFoldDB" id="A0A1Z3CHG9"/>
<reference evidence="2 4" key="1">
    <citation type="submission" date="2017-06" db="EMBL/GenBank/DDBJ databases">
        <title>Draft genome sequence of Fusobacterium nucleatum subsp. polymorphum KCOM 1260 (=ChDC F218).</title>
        <authorList>
            <person name="Kook J.-K."/>
            <person name="Park S.-N."/>
            <person name="Lim Y.K."/>
            <person name="Roh H."/>
        </authorList>
    </citation>
    <scope>NUCLEOTIDE SEQUENCE [LARGE SCALE GENOMIC DNA]</scope>
    <source>
        <strain evidence="2">KCOM 1260</strain>
        <strain evidence="4">KCOM 1260 (ChDC F218)</strain>
    </source>
</reference>
<dbReference type="Proteomes" id="UP000224182">
    <property type="component" value="Unassembled WGS sequence"/>
</dbReference>
<protein>
    <submittedName>
        <fullName evidence="2">Uncharacterized protein</fullName>
    </submittedName>
</protein>
<keyword evidence="1" id="KW-1133">Transmembrane helix</keyword>
<dbReference type="RefSeq" id="WP_088337317.1">
    <property type="nucleotide sequence ID" value="NZ_CP021934.1"/>
</dbReference>
<evidence type="ECO:0000313" key="4">
    <source>
        <dbReference type="Proteomes" id="UP000196759"/>
    </source>
</evidence>
<keyword evidence="4" id="KW-1185">Reference proteome</keyword>
<dbReference type="Proteomes" id="UP000196759">
    <property type="component" value="Chromosome"/>
</dbReference>
<dbReference type="EMBL" id="NIRN01000002">
    <property type="protein sequence ID" value="PHI03804.1"/>
    <property type="molecule type" value="Genomic_DNA"/>
</dbReference>
<name>A0A1Z3CHG9_FUSNP</name>
<evidence type="ECO:0000313" key="5">
    <source>
        <dbReference type="Proteomes" id="UP000224182"/>
    </source>
</evidence>
<keyword evidence="1" id="KW-0812">Transmembrane</keyword>
<organism evidence="2 4">
    <name type="scientific">Fusobacterium nucleatum subsp. polymorphum</name>
    <name type="common">Fusobacterium polymorphum</name>
    <dbReference type="NCBI Taxonomy" id="76857"/>
    <lineage>
        <taxon>Bacteria</taxon>
        <taxon>Fusobacteriati</taxon>
        <taxon>Fusobacteriota</taxon>
        <taxon>Fusobacteriia</taxon>
        <taxon>Fusobacteriales</taxon>
        <taxon>Fusobacteriaceae</taxon>
        <taxon>Fusobacterium</taxon>
    </lineage>
</organism>
<feature type="transmembrane region" description="Helical" evidence="1">
    <location>
        <begin position="78"/>
        <end position="100"/>
    </location>
</feature>
<gene>
    <name evidence="2" type="ORF">CBG50_07045</name>
    <name evidence="3" type="ORF">CBG54_12470</name>
</gene>
<reference evidence="3 5" key="2">
    <citation type="submission" date="2017-06" db="EMBL/GenBank/DDBJ databases">
        <title>Draft genome sequence of Fusobacterium nucleatum subsp. polymorphum KCOM 1271 (=ChDC F305).</title>
        <authorList>
            <person name="Kook J.-K."/>
            <person name="Park S.-N."/>
            <person name="Lim Y.K."/>
            <person name="Roh H."/>
        </authorList>
    </citation>
    <scope>NUCLEOTIDE SEQUENCE [LARGE SCALE GENOMIC DNA]</scope>
    <source>
        <strain evidence="3">KCOM 1271</strain>
        <strain evidence="5">KCOM 1271 (ChDC F305)</strain>
    </source>
</reference>
<proteinExistence type="predicted"/>
<evidence type="ECO:0000313" key="3">
    <source>
        <dbReference type="EMBL" id="PHI03804.1"/>
    </source>
</evidence>
<keyword evidence="1" id="KW-0472">Membrane</keyword>
<feature type="transmembrane region" description="Helical" evidence="1">
    <location>
        <begin position="45"/>
        <end position="63"/>
    </location>
</feature>
<evidence type="ECO:0000313" key="2">
    <source>
        <dbReference type="EMBL" id="ASC03077.1"/>
    </source>
</evidence>
<evidence type="ECO:0000256" key="1">
    <source>
        <dbReference type="SAM" id="Phobius"/>
    </source>
</evidence>